<evidence type="ECO:0000313" key="1">
    <source>
        <dbReference type="EMBL" id="CAH9100125.1"/>
    </source>
</evidence>
<keyword evidence="2" id="KW-1185">Reference proteome</keyword>
<accession>A0A9P0ZEI9</accession>
<evidence type="ECO:0000313" key="2">
    <source>
        <dbReference type="Proteomes" id="UP001152484"/>
    </source>
</evidence>
<name>A0A9P0ZEI9_CUSEU</name>
<gene>
    <name evidence="1" type="ORF">CEURO_LOCUS14778</name>
</gene>
<proteinExistence type="predicted"/>
<protein>
    <submittedName>
        <fullName evidence="1">Uncharacterized protein</fullName>
    </submittedName>
</protein>
<dbReference type="EMBL" id="CAMAPE010000038">
    <property type="protein sequence ID" value="CAH9100125.1"/>
    <property type="molecule type" value="Genomic_DNA"/>
</dbReference>
<organism evidence="1 2">
    <name type="scientific">Cuscuta europaea</name>
    <name type="common">European dodder</name>
    <dbReference type="NCBI Taxonomy" id="41803"/>
    <lineage>
        <taxon>Eukaryota</taxon>
        <taxon>Viridiplantae</taxon>
        <taxon>Streptophyta</taxon>
        <taxon>Embryophyta</taxon>
        <taxon>Tracheophyta</taxon>
        <taxon>Spermatophyta</taxon>
        <taxon>Magnoliopsida</taxon>
        <taxon>eudicotyledons</taxon>
        <taxon>Gunneridae</taxon>
        <taxon>Pentapetalae</taxon>
        <taxon>asterids</taxon>
        <taxon>lamiids</taxon>
        <taxon>Solanales</taxon>
        <taxon>Convolvulaceae</taxon>
        <taxon>Cuscuteae</taxon>
        <taxon>Cuscuta</taxon>
        <taxon>Cuscuta subgen. Cuscuta</taxon>
    </lineage>
</organism>
<reference evidence="1" key="1">
    <citation type="submission" date="2022-07" db="EMBL/GenBank/DDBJ databases">
        <authorList>
            <person name="Macas J."/>
            <person name="Novak P."/>
            <person name="Neumann P."/>
        </authorList>
    </citation>
    <scope>NUCLEOTIDE SEQUENCE</scope>
</reference>
<dbReference type="AlphaFoldDB" id="A0A9P0ZEI9"/>
<comment type="caution">
    <text evidence="1">The sequence shown here is derived from an EMBL/GenBank/DDBJ whole genome shotgun (WGS) entry which is preliminary data.</text>
</comment>
<sequence length="122" mass="13774">MADPMGSRVKSHLRKLNFTRSTLNSINFDWGGSLKVWNCLCCFSARSCPTFSSPLLCFGAKVWGFSSKPLTRVSYTKTNFNTKLFFHGLFLCTYFVNDFCQPNTGDSFHNVFQLISLSVTSV</sequence>
<dbReference type="Proteomes" id="UP001152484">
    <property type="component" value="Unassembled WGS sequence"/>
</dbReference>